<organism evidence="1 2">
    <name type="scientific">Autumnicola tepida</name>
    <dbReference type="NCBI Taxonomy" id="3075595"/>
    <lineage>
        <taxon>Bacteria</taxon>
        <taxon>Pseudomonadati</taxon>
        <taxon>Bacteroidota</taxon>
        <taxon>Flavobacteriia</taxon>
        <taxon>Flavobacteriales</taxon>
        <taxon>Flavobacteriaceae</taxon>
        <taxon>Autumnicola</taxon>
    </lineage>
</organism>
<reference evidence="1 2" key="1">
    <citation type="submission" date="2023-09" db="EMBL/GenBank/DDBJ databases">
        <authorList>
            <person name="Rey-Velasco X."/>
        </authorList>
    </citation>
    <scope>NUCLEOTIDE SEQUENCE [LARGE SCALE GENOMIC DNA]</scope>
    <source>
        <strain evidence="1 2">F363</strain>
    </source>
</reference>
<dbReference type="Proteomes" id="UP001262889">
    <property type="component" value="Unassembled WGS sequence"/>
</dbReference>
<comment type="caution">
    <text evidence="1">The sequence shown here is derived from an EMBL/GenBank/DDBJ whole genome shotgun (WGS) entry which is preliminary data.</text>
</comment>
<accession>A0ABU3CDG0</accession>
<evidence type="ECO:0000313" key="1">
    <source>
        <dbReference type="EMBL" id="MDT0644373.1"/>
    </source>
</evidence>
<proteinExistence type="predicted"/>
<gene>
    <name evidence="1" type="ORF">RM553_16155</name>
</gene>
<keyword evidence="2" id="KW-1185">Reference proteome</keyword>
<name>A0ABU3CDG0_9FLAO</name>
<dbReference type="RefSeq" id="WP_311535989.1">
    <property type="nucleotide sequence ID" value="NZ_JAVRHQ010000025.1"/>
</dbReference>
<evidence type="ECO:0000313" key="2">
    <source>
        <dbReference type="Proteomes" id="UP001262889"/>
    </source>
</evidence>
<dbReference type="EMBL" id="JAVRHQ010000025">
    <property type="protein sequence ID" value="MDT0644373.1"/>
    <property type="molecule type" value="Genomic_DNA"/>
</dbReference>
<sequence length="92" mass="11005">MGELLETKNLEHTTLEFYSTYVISTVKEDVVVGYMEVNSYIDLCTEFFKDTRFVYISLRKNNYNVNPVIYSGEIRKWKDLPEWQLFVHNLPK</sequence>
<protein>
    <submittedName>
        <fullName evidence="1">Uncharacterized protein</fullName>
    </submittedName>
</protein>